<sequence length="755" mass="81335">MGRMTDAAPLSDAERIDDLLSRMTLEEKAGQLTQFFYLKIEQSAEVDLDSIPEEYRAYVEQPAMVEAAIDRGATGSVLFVTEPALANRLQRRAVEETRLGIPLLFGSDVIHGMRTIFPVPIALAATWSPSTIELAQATAAREARASGVHWTFAPMVDITRDARWGRIVEGAGEDPVLGAAAAAAAVRGFQGTLGLENVLAGPKHFAGYGAARGGRDYDDAEVSDSELWNVYFPPFRAAIDAGAENVMSAYMDLNGVPASANTWLLTDVLRREMGFEGFVVSDADAVRSLETQHFATDQADAAVRALSAGLDMEMCMFDPASWRLPQAIRDGAIAEATLDQAVGRVLRAKLRLGLFENPYVEESAAARVLNDPSHRARARAAAEESFVLLKNDGATLPLDAESLRSVAVIGQLADSRRDTLGPWVGEHDIAETVTILDGLRRRLGGAVRVEHEAGAGIPERVFPSMFDHGDGDLEITPSDYDDDAAIGSAVALAAQSDVAIVVVGQRQNQIGERSSVSSLRLGGRQEEQLQRIAATGTPVVLLVMAGRPLDLRWADAHVPAILEVWYPGTAGGDAVAATLIGDVSPAGRLPFTWPRHEGQVPMVYSHNRTFKPDEQNARYFDEEGSPLYPFGHGLSYGQFEYADLRVDRSSVAVGESVTVSVAVTNVSDRPAGDVVQLYIHQRSGTSSRPIKELKGFERVHVPAGETAQVSFVLGPSELRYWSAATRGYVQDATTIDLWAGGSSTATLTTQLEITP</sequence>
<dbReference type="Pfam" id="PF14310">
    <property type="entry name" value="Fn3-like"/>
    <property type="match status" value="1"/>
</dbReference>
<organism evidence="8 9">
    <name type="scientific">Microbacterium pullorum</name>
    <dbReference type="NCBI Taxonomy" id="2762236"/>
    <lineage>
        <taxon>Bacteria</taxon>
        <taxon>Bacillati</taxon>
        <taxon>Actinomycetota</taxon>
        <taxon>Actinomycetes</taxon>
        <taxon>Micrococcales</taxon>
        <taxon>Microbacteriaceae</taxon>
        <taxon>Microbacterium</taxon>
    </lineage>
</organism>
<dbReference type="SMART" id="SM01217">
    <property type="entry name" value="Fn3_like"/>
    <property type="match status" value="1"/>
</dbReference>
<dbReference type="InterPro" id="IPR036881">
    <property type="entry name" value="Glyco_hydro_3_C_sf"/>
</dbReference>
<proteinExistence type="inferred from homology"/>
<dbReference type="PANTHER" id="PTHR30620">
    <property type="entry name" value="PERIPLASMIC BETA-GLUCOSIDASE-RELATED"/>
    <property type="match status" value="1"/>
</dbReference>
<evidence type="ECO:0000313" key="8">
    <source>
        <dbReference type="EMBL" id="MBD7957753.1"/>
    </source>
</evidence>
<comment type="caution">
    <text evidence="8">The sequence shown here is derived from an EMBL/GenBank/DDBJ whole genome shotgun (WGS) entry which is preliminary data.</text>
</comment>
<dbReference type="PANTHER" id="PTHR30620:SF16">
    <property type="entry name" value="LYSOSOMAL BETA GLUCOSIDASE"/>
    <property type="match status" value="1"/>
</dbReference>
<evidence type="ECO:0000256" key="1">
    <source>
        <dbReference type="ARBA" id="ARBA00000448"/>
    </source>
</evidence>
<comment type="similarity">
    <text evidence="2">Belongs to the glycosyl hydrolase 3 family.</text>
</comment>
<dbReference type="InterPro" id="IPR036962">
    <property type="entry name" value="Glyco_hydro_3_N_sf"/>
</dbReference>
<gene>
    <name evidence="8" type="ORF">H9651_08890</name>
</gene>
<evidence type="ECO:0000256" key="6">
    <source>
        <dbReference type="ARBA" id="ARBA00023295"/>
    </source>
</evidence>
<dbReference type="SUPFAM" id="SSF51445">
    <property type="entry name" value="(Trans)glycosidases"/>
    <property type="match status" value="1"/>
</dbReference>
<accession>A0ABR8S2P8</accession>
<keyword evidence="9" id="KW-1185">Reference proteome</keyword>
<dbReference type="Gene3D" id="3.20.20.300">
    <property type="entry name" value="Glycoside hydrolase, family 3, N-terminal domain"/>
    <property type="match status" value="1"/>
</dbReference>
<keyword evidence="6" id="KW-0326">Glycosidase</keyword>
<reference evidence="8 9" key="1">
    <citation type="submission" date="2020-08" db="EMBL/GenBank/DDBJ databases">
        <title>A Genomic Blueprint of the Chicken Gut Microbiome.</title>
        <authorList>
            <person name="Gilroy R."/>
            <person name="Ravi A."/>
            <person name="Getino M."/>
            <person name="Pursley I."/>
            <person name="Horton D.L."/>
            <person name="Alikhan N.-F."/>
            <person name="Baker D."/>
            <person name="Gharbi K."/>
            <person name="Hall N."/>
            <person name="Watson M."/>
            <person name="Adriaenssens E.M."/>
            <person name="Foster-Nyarko E."/>
            <person name="Jarju S."/>
            <person name="Secka A."/>
            <person name="Antonio M."/>
            <person name="Oren A."/>
            <person name="Chaudhuri R."/>
            <person name="La Ragione R.M."/>
            <person name="Hildebrand F."/>
            <person name="Pallen M.J."/>
        </authorList>
    </citation>
    <scope>NUCLEOTIDE SEQUENCE [LARGE SCALE GENOMIC DNA]</scope>
    <source>
        <strain evidence="8 9">Sa4CUA7</strain>
    </source>
</reference>
<protein>
    <recommendedName>
        <fullName evidence="3">beta-glucosidase</fullName>
        <ecNumber evidence="3">3.2.1.21</ecNumber>
    </recommendedName>
</protein>
<dbReference type="Pfam" id="PF00933">
    <property type="entry name" value="Glyco_hydro_3"/>
    <property type="match status" value="1"/>
</dbReference>
<evidence type="ECO:0000256" key="4">
    <source>
        <dbReference type="ARBA" id="ARBA00022729"/>
    </source>
</evidence>
<dbReference type="EMBL" id="JACSQP010000004">
    <property type="protein sequence ID" value="MBD7957753.1"/>
    <property type="molecule type" value="Genomic_DNA"/>
</dbReference>
<dbReference type="InterPro" id="IPR051915">
    <property type="entry name" value="Cellulose_Degrad_GH3"/>
</dbReference>
<dbReference type="Gene3D" id="2.60.40.10">
    <property type="entry name" value="Immunoglobulins"/>
    <property type="match status" value="1"/>
</dbReference>
<comment type="catalytic activity">
    <reaction evidence="1">
        <text>Hydrolysis of terminal, non-reducing beta-D-glucosyl residues with release of beta-D-glucose.</text>
        <dbReference type="EC" id="3.2.1.21"/>
    </reaction>
</comment>
<dbReference type="InterPro" id="IPR017853">
    <property type="entry name" value="GH"/>
</dbReference>
<dbReference type="InterPro" id="IPR026891">
    <property type="entry name" value="Fn3-like"/>
</dbReference>
<dbReference type="SUPFAM" id="SSF52279">
    <property type="entry name" value="Beta-D-glucan exohydrolase, C-terminal domain"/>
    <property type="match status" value="1"/>
</dbReference>
<dbReference type="InterPro" id="IPR001764">
    <property type="entry name" value="Glyco_hydro_3_N"/>
</dbReference>
<dbReference type="Proteomes" id="UP000648352">
    <property type="component" value="Unassembled WGS sequence"/>
</dbReference>
<keyword evidence="5 8" id="KW-0378">Hydrolase</keyword>
<name>A0ABR8S2P8_9MICO</name>
<dbReference type="Gene3D" id="3.40.50.1700">
    <property type="entry name" value="Glycoside hydrolase family 3 C-terminal domain"/>
    <property type="match status" value="1"/>
</dbReference>
<evidence type="ECO:0000313" key="9">
    <source>
        <dbReference type="Proteomes" id="UP000648352"/>
    </source>
</evidence>
<dbReference type="InterPro" id="IPR002772">
    <property type="entry name" value="Glyco_hydro_3_C"/>
</dbReference>
<dbReference type="EC" id="3.2.1.21" evidence="3"/>
<dbReference type="Pfam" id="PF01915">
    <property type="entry name" value="Glyco_hydro_3_C"/>
    <property type="match status" value="1"/>
</dbReference>
<evidence type="ECO:0000256" key="2">
    <source>
        <dbReference type="ARBA" id="ARBA00005336"/>
    </source>
</evidence>
<dbReference type="GO" id="GO:0016787">
    <property type="term" value="F:hydrolase activity"/>
    <property type="evidence" value="ECO:0007669"/>
    <property type="project" value="UniProtKB-KW"/>
</dbReference>
<evidence type="ECO:0000256" key="3">
    <source>
        <dbReference type="ARBA" id="ARBA00012744"/>
    </source>
</evidence>
<feature type="domain" description="Fibronectin type III-like" evidence="7">
    <location>
        <begin position="673"/>
        <end position="743"/>
    </location>
</feature>
<dbReference type="PRINTS" id="PR00133">
    <property type="entry name" value="GLHYDRLASE3"/>
</dbReference>
<keyword evidence="4" id="KW-0732">Signal</keyword>
<dbReference type="InterPro" id="IPR013783">
    <property type="entry name" value="Ig-like_fold"/>
</dbReference>
<evidence type="ECO:0000259" key="7">
    <source>
        <dbReference type="SMART" id="SM01217"/>
    </source>
</evidence>
<evidence type="ECO:0000256" key="5">
    <source>
        <dbReference type="ARBA" id="ARBA00022801"/>
    </source>
</evidence>